<dbReference type="RefSeq" id="WP_114471842.1">
    <property type="nucleotide sequence ID" value="NZ_QPJK01000012.1"/>
</dbReference>
<accession>A0A368XCS3</accession>
<dbReference type="InterPro" id="IPR025421">
    <property type="entry name" value="DUF4148"/>
</dbReference>
<dbReference type="Proteomes" id="UP000252884">
    <property type="component" value="Unassembled WGS sequence"/>
</dbReference>
<feature type="signal peptide" evidence="1">
    <location>
        <begin position="1"/>
        <end position="23"/>
    </location>
</feature>
<dbReference type="Pfam" id="PF13663">
    <property type="entry name" value="DUF4148"/>
    <property type="match status" value="1"/>
</dbReference>
<dbReference type="OrthoDB" id="8907253at2"/>
<evidence type="ECO:0000256" key="1">
    <source>
        <dbReference type="SAM" id="SignalP"/>
    </source>
</evidence>
<evidence type="ECO:0000313" key="2">
    <source>
        <dbReference type="EMBL" id="RCW65763.1"/>
    </source>
</evidence>
<dbReference type="AlphaFoldDB" id="A0A368XCS3"/>
<protein>
    <submittedName>
        <fullName evidence="2">Uncharacterized protein DUF4148</fullName>
    </submittedName>
</protein>
<organism evidence="2 3">
    <name type="scientific">Pseudorhodoferax soli</name>
    <dbReference type="NCBI Taxonomy" id="545864"/>
    <lineage>
        <taxon>Bacteria</taxon>
        <taxon>Pseudomonadati</taxon>
        <taxon>Pseudomonadota</taxon>
        <taxon>Betaproteobacteria</taxon>
        <taxon>Burkholderiales</taxon>
        <taxon>Comamonadaceae</taxon>
    </lineage>
</organism>
<feature type="chain" id="PRO_5016867952" evidence="1">
    <location>
        <begin position="24"/>
        <end position="104"/>
    </location>
</feature>
<sequence length="104" mass="10569">MNTKFFASALIAAAAFAAAPSFAGDNISGEVGYVPQVSSVKSGLTREAVRAEYLQAERNGTLPEVGEGADVGAVATAKSNLTRDAVRAEAVYAVRHGLLGGGEV</sequence>
<comment type="caution">
    <text evidence="2">The sequence shown here is derived from an EMBL/GenBank/DDBJ whole genome shotgun (WGS) entry which is preliminary data.</text>
</comment>
<evidence type="ECO:0000313" key="3">
    <source>
        <dbReference type="Proteomes" id="UP000252884"/>
    </source>
</evidence>
<keyword evidence="3" id="KW-1185">Reference proteome</keyword>
<proteinExistence type="predicted"/>
<dbReference type="EMBL" id="QPJK01000012">
    <property type="protein sequence ID" value="RCW65763.1"/>
    <property type="molecule type" value="Genomic_DNA"/>
</dbReference>
<gene>
    <name evidence="2" type="ORF">DES41_112214</name>
</gene>
<name>A0A368XCS3_9BURK</name>
<reference evidence="2 3" key="1">
    <citation type="submission" date="2018-07" db="EMBL/GenBank/DDBJ databases">
        <title>Genomic Encyclopedia of Type Strains, Phase IV (KMG-IV): sequencing the most valuable type-strain genomes for metagenomic binning, comparative biology and taxonomic classification.</title>
        <authorList>
            <person name="Goeker M."/>
        </authorList>
    </citation>
    <scope>NUCLEOTIDE SEQUENCE [LARGE SCALE GENOMIC DNA]</scope>
    <source>
        <strain evidence="2 3">DSM 21634</strain>
    </source>
</reference>
<keyword evidence="1" id="KW-0732">Signal</keyword>